<protein>
    <submittedName>
        <fullName evidence="1">Flavin-containing amine oxidoreductase-domain containing protein</fullName>
    </submittedName>
</protein>
<evidence type="ECO:0000313" key="2">
    <source>
        <dbReference type="Proteomes" id="UP001497700"/>
    </source>
</evidence>
<sequence>MRSTQVALLEEGNYIGTGPLMDLEELDHHLESILASPADITKSLPTALLADSRASYNAESMSTSRETPRTESEIIVRIGSMDADMENMATAPVSQETPASHLDQSPFLNANLLSSHENPNNSIESSASAISDQSELSSPPTTSSPSSKATTPVEMDGPKETMATHVDNTFVPTFTTTTRRRTFNVRPRVSIPTDMAPQDYANQCIAAAESSRLNPYALHQDEYLILRNYLSHAQVTTYLNIRNGILRLWLNNPQIGVSREEAVGCAKDPRWFDAASVCYDWLARSGYINFGCATVPSSRRRSRRTSLNKGKTVVVLGAGMAGLGCARHLESLFQEYARQFQDLGEEPPRVVVLEGRNRLGGRVYSRALDGSKSQHLIGFKGRRHSVECGGMIITGFERGNPLNVLVRGQMALPYYALRSDTTLYDSNGKAVDEVRDRLVEKLYNDCLERVSDYKFKNPPSKLIEGNRDLMDEGRDSSSEGQRTIAQAEEATAALPQAPPVSQQSLGPEVSLVPVSTDRATGRTHVEPGTPATLKAAYKARLMGWNLKDHVTEDHDLDLDTAAKAPDATLGSVMDEAITQYKNIVDLTPQDFRLMNWHVANLEYSNATNYNQLSIGGWDIDAGNEWEGKHSMVIGGYQSVPWGLANMPSRLDVRKNAAVKRVFYSPNKTEAARIECEDGTVIDADYVVSTIPLGVLKHGNVEFNPPLPSSKAGAISRLGYGILNKIILVYSEAFWDTSKDIFGCLRTPTSRHSIKQTEYSSQRGRCFQWFNVSNTSGIPVLIGLMAGDAGFDTEHSKNDELVAEATEVLRSVYGGKVPQPVHSIVTRWGSDKFARGSYSSAGPSMRPDDYQTMAKAVGNLFFAGEHTTETHPATVHGAYLSGLRAASEVIDAMLGPIEIPTPLILPKDSVFSSYGLKRKEPSDASLPPSPKSIKQARVDAYETAAWQHIATQIGERPWRPQKVAANAYLLYSKANFEAARKRCEEGRRPGKGKPGPNDVRIMTSKLWKEAKPEERKPFEDQAAELKRTYNETVKTWEVKAKEWDQKYSQMRNEYEKDHKLVLEDAGSPSSEGGSGSGSGREKRRVKVGSYAESQASDVDS</sequence>
<accession>A0ACB9ZAF9</accession>
<reference evidence="1 2" key="1">
    <citation type="journal article" date="2022" name="New Phytol.">
        <title>Ecological generalism drives hyperdiversity of secondary metabolite gene clusters in xylarialean endophytes.</title>
        <authorList>
            <person name="Franco M.E.E."/>
            <person name="Wisecaver J.H."/>
            <person name="Arnold A.E."/>
            <person name="Ju Y.M."/>
            <person name="Slot J.C."/>
            <person name="Ahrendt S."/>
            <person name="Moore L.P."/>
            <person name="Eastman K.E."/>
            <person name="Scott K."/>
            <person name="Konkel Z."/>
            <person name="Mondo S.J."/>
            <person name="Kuo A."/>
            <person name="Hayes R.D."/>
            <person name="Haridas S."/>
            <person name="Andreopoulos B."/>
            <person name="Riley R."/>
            <person name="LaButti K."/>
            <person name="Pangilinan J."/>
            <person name="Lipzen A."/>
            <person name="Amirebrahimi M."/>
            <person name="Yan J."/>
            <person name="Adam C."/>
            <person name="Keymanesh K."/>
            <person name="Ng V."/>
            <person name="Louie K."/>
            <person name="Northen T."/>
            <person name="Drula E."/>
            <person name="Henrissat B."/>
            <person name="Hsieh H.M."/>
            <person name="Youens-Clark K."/>
            <person name="Lutzoni F."/>
            <person name="Miadlikowska J."/>
            <person name="Eastwood D.C."/>
            <person name="Hamelin R.C."/>
            <person name="Grigoriev I.V."/>
            <person name="U'Ren J.M."/>
        </authorList>
    </citation>
    <scope>NUCLEOTIDE SEQUENCE [LARGE SCALE GENOMIC DNA]</scope>
    <source>
        <strain evidence="1 2">CBS 119005</strain>
    </source>
</reference>
<proteinExistence type="predicted"/>
<gene>
    <name evidence="1" type="ORF">F4820DRAFT_409437</name>
</gene>
<dbReference type="Proteomes" id="UP001497700">
    <property type="component" value="Unassembled WGS sequence"/>
</dbReference>
<comment type="caution">
    <text evidence="1">The sequence shown here is derived from an EMBL/GenBank/DDBJ whole genome shotgun (WGS) entry which is preliminary data.</text>
</comment>
<organism evidence="1 2">
    <name type="scientific">Hypoxylon rubiginosum</name>
    <dbReference type="NCBI Taxonomy" id="110542"/>
    <lineage>
        <taxon>Eukaryota</taxon>
        <taxon>Fungi</taxon>
        <taxon>Dikarya</taxon>
        <taxon>Ascomycota</taxon>
        <taxon>Pezizomycotina</taxon>
        <taxon>Sordariomycetes</taxon>
        <taxon>Xylariomycetidae</taxon>
        <taxon>Xylariales</taxon>
        <taxon>Hypoxylaceae</taxon>
        <taxon>Hypoxylon</taxon>
    </lineage>
</organism>
<dbReference type="EMBL" id="MU393436">
    <property type="protein sequence ID" value="KAI4868717.1"/>
    <property type="molecule type" value="Genomic_DNA"/>
</dbReference>
<evidence type="ECO:0000313" key="1">
    <source>
        <dbReference type="EMBL" id="KAI4868717.1"/>
    </source>
</evidence>
<name>A0ACB9ZAF9_9PEZI</name>
<keyword evidence="2" id="KW-1185">Reference proteome</keyword>